<evidence type="ECO:0000313" key="2">
    <source>
        <dbReference type="EMBL" id="KAF6212341.1"/>
    </source>
</evidence>
<sequence>MGGQKFGGRGPGFGPPGPDRDEEREFRGPGGPPGDFRGPPGGPPPGFNGPGEFEGPDFHEFNEGPPEFHEGRPDFHGRGPEFHGPPEFHRGGPDFPGRGGFFGPRGPRGMVSQGRAPLLRSPNGPPMFGPRGPGPMGMRGPPHGPPGGLMEGPNFMGPPPSHGGPQLRGFQGMRLRGSRFPLLQTPPGGRQWDEFPRMGDEMVRPPRPPREERKSRWGNSDDREDDGPRDMEMGGGDFDGLDGSADTGEVKGSENNEEKPVSALLEENFQTAEVNKSPAEDKPLSAILEDVSKPTGDLVKEEKPLSELLEENFKPDENKPINDDKPLSAMLEEKLDVPEPSKPLSEILEHALPEEKDDKPLSAILEQSSEANKPSGGNFDMFDASSEPEVKIREEPVPQQEFNEPVASFMDDLPPPKDEMQEYVDVPSREEIAPHKEEIASHREDMPPHEDRQETPHTEETPSHREDIHEEPPSKHEGSPVRFDSPKPAEDAPSPNMADPVQSEPTPAE</sequence>
<gene>
    <name evidence="2" type="ORF">GE061_012863</name>
</gene>
<accession>A0A8S9XVK1</accession>
<feature type="compositionally biased region" description="Basic and acidic residues" evidence="1">
    <location>
        <begin position="56"/>
        <end position="92"/>
    </location>
</feature>
<protein>
    <submittedName>
        <fullName evidence="2">Uncharacterized protein</fullName>
    </submittedName>
</protein>
<feature type="compositionally biased region" description="Basic and acidic residues" evidence="1">
    <location>
        <begin position="351"/>
        <end position="360"/>
    </location>
</feature>
<dbReference type="Proteomes" id="UP000466442">
    <property type="component" value="Unassembled WGS sequence"/>
</dbReference>
<feature type="region of interest" description="Disordered" evidence="1">
    <location>
        <begin position="1"/>
        <end position="289"/>
    </location>
</feature>
<dbReference type="AlphaFoldDB" id="A0A8S9XVK1"/>
<feature type="compositionally biased region" description="Gly residues" evidence="1">
    <location>
        <begin position="1"/>
        <end position="12"/>
    </location>
</feature>
<feature type="compositionally biased region" description="Basic and acidic residues" evidence="1">
    <location>
        <begin position="191"/>
        <end position="232"/>
    </location>
</feature>
<feature type="compositionally biased region" description="Basic and acidic residues" evidence="1">
    <location>
        <begin position="18"/>
        <end position="27"/>
    </location>
</feature>
<comment type="caution">
    <text evidence="2">The sequence shown here is derived from an EMBL/GenBank/DDBJ whole genome shotgun (WGS) entry which is preliminary data.</text>
</comment>
<dbReference type="EMBL" id="WIXP02000004">
    <property type="protein sequence ID" value="KAF6212341.1"/>
    <property type="molecule type" value="Genomic_DNA"/>
</dbReference>
<reference evidence="2" key="1">
    <citation type="journal article" date="2021" name="Mol. Ecol. Resour.">
        <title>Apolygus lucorum genome provides insights into omnivorousness and mesophyll feeding.</title>
        <authorList>
            <person name="Liu Y."/>
            <person name="Liu H."/>
            <person name="Wang H."/>
            <person name="Huang T."/>
            <person name="Liu B."/>
            <person name="Yang B."/>
            <person name="Yin L."/>
            <person name="Li B."/>
            <person name="Zhang Y."/>
            <person name="Zhang S."/>
            <person name="Jiang F."/>
            <person name="Zhang X."/>
            <person name="Ren Y."/>
            <person name="Wang B."/>
            <person name="Wang S."/>
            <person name="Lu Y."/>
            <person name="Wu K."/>
            <person name="Fan W."/>
            <person name="Wang G."/>
        </authorList>
    </citation>
    <scope>NUCLEOTIDE SEQUENCE</scope>
    <source>
        <strain evidence="2">12Hb</strain>
    </source>
</reference>
<feature type="region of interest" description="Disordered" evidence="1">
    <location>
        <begin position="307"/>
        <end position="329"/>
    </location>
</feature>
<evidence type="ECO:0000313" key="3">
    <source>
        <dbReference type="Proteomes" id="UP000466442"/>
    </source>
</evidence>
<feature type="compositionally biased region" description="Basic and acidic residues" evidence="1">
    <location>
        <begin position="248"/>
        <end position="260"/>
    </location>
</feature>
<name>A0A8S9XVK1_APOLU</name>
<keyword evidence="3" id="KW-1185">Reference proteome</keyword>
<feature type="region of interest" description="Disordered" evidence="1">
    <location>
        <begin position="351"/>
        <end position="509"/>
    </location>
</feature>
<proteinExistence type="predicted"/>
<organism evidence="2 3">
    <name type="scientific">Apolygus lucorum</name>
    <name type="common">Small green plant bug</name>
    <name type="synonym">Lygocoris lucorum</name>
    <dbReference type="NCBI Taxonomy" id="248454"/>
    <lineage>
        <taxon>Eukaryota</taxon>
        <taxon>Metazoa</taxon>
        <taxon>Ecdysozoa</taxon>
        <taxon>Arthropoda</taxon>
        <taxon>Hexapoda</taxon>
        <taxon>Insecta</taxon>
        <taxon>Pterygota</taxon>
        <taxon>Neoptera</taxon>
        <taxon>Paraneoptera</taxon>
        <taxon>Hemiptera</taxon>
        <taxon>Heteroptera</taxon>
        <taxon>Panheteroptera</taxon>
        <taxon>Cimicomorpha</taxon>
        <taxon>Miridae</taxon>
        <taxon>Mirini</taxon>
        <taxon>Apolygus</taxon>
    </lineage>
</organism>
<feature type="compositionally biased region" description="Basic and acidic residues" evidence="1">
    <location>
        <begin position="427"/>
        <end position="490"/>
    </location>
</feature>
<evidence type="ECO:0000256" key="1">
    <source>
        <dbReference type="SAM" id="MobiDB-lite"/>
    </source>
</evidence>